<evidence type="ECO:0000313" key="2">
    <source>
        <dbReference type="EMBL" id="XCD15862.1"/>
    </source>
</evidence>
<name>A0AAU8BHV7_9VIBR</name>
<proteinExistence type="predicted"/>
<feature type="chain" id="PRO_5043761905" evidence="1">
    <location>
        <begin position="19"/>
        <end position="147"/>
    </location>
</feature>
<dbReference type="AlphaFoldDB" id="A0AAU8BHV7"/>
<dbReference type="KEGG" id="vck:PG915_15055"/>
<dbReference type="EMBL" id="CP115920">
    <property type="protein sequence ID" value="XCD15862.1"/>
    <property type="molecule type" value="Genomic_DNA"/>
</dbReference>
<gene>
    <name evidence="2" type="ORF">PG915_15055</name>
</gene>
<reference evidence="2" key="1">
    <citation type="submission" date="2023-01" db="EMBL/GenBank/DDBJ databases">
        <title>Vibrio sp. CB1-14 genome sequencing.</title>
        <authorList>
            <person name="Otstavnykh N."/>
            <person name="Isaeva M."/>
            <person name="Meleshko D."/>
        </authorList>
    </citation>
    <scope>NUCLEOTIDE SEQUENCE</scope>
    <source>
        <strain evidence="2">CB1-14</strain>
    </source>
</reference>
<sequence length="147" mass="17245">MKLHFSRILLLLPLSACAAETTLDRFDLLVEWNNRHSECFDIRSRNAETFPITPWFESLTKDDKKRVVLYLSELKMYQCTLGETSKIKQRYSEQDVQELEKMLGSTLRLDEPDKNDIEDLDYRQIELISEQISVFSVLVVAEQLNVL</sequence>
<accession>A0AAU8BHV7</accession>
<protein>
    <submittedName>
        <fullName evidence="2">Uncharacterized protein</fullName>
    </submittedName>
</protein>
<keyword evidence="1" id="KW-0732">Signal</keyword>
<feature type="signal peptide" evidence="1">
    <location>
        <begin position="1"/>
        <end position="18"/>
    </location>
</feature>
<dbReference type="RefSeq" id="WP_353497241.1">
    <property type="nucleotide sequence ID" value="NZ_CP115920.1"/>
</dbReference>
<organism evidence="2">
    <name type="scientific">Vibrio chaetopteri</name>
    <dbReference type="NCBI Taxonomy" id="3016528"/>
    <lineage>
        <taxon>Bacteria</taxon>
        <taxon>Pseudomonadati</taxon>
        <taxon>Pseudomonadota</taxon>
        <taxon>Gammaproteobacteria</taxon>
        <taxon>Vibrionales</taxon>
        <taxon>Vibrionaceae</taxon>
        <taxon>Vibrio</taxon>
    </lineage>
</organism>
<evidence type="ECO:0000256" key="1">
    <source>
        <dbReference type="SAM" id="SignalP"/>
    </source>
</evidence>